<dbReference type="EMBL" id="BMXB01000001">
    <property type="protein sequence ID" value="GHA25624.1"/>
    <property type="molecule type" value="Genomic_DNA"/>
</dbReference>
<comment type="caution">
    <text evidence="4">The sequence shown here is derived from an EMBL/GenBank/DDBJ whole genome shotgun (WGS) entry which is preliminary data.</text>
</comment>
<feature type="domain" description="Glycosyl hydrolase family 95 catalytic" evidence="3">
    <location>
        <begin position="303"/>
        <end position="708"/>
    </location>
</feature>
<evidence type="ECO:0000259" key="2">
    <source>
        <dbReference type="Pfam" id="PF21307"/>
    </source>
</evidence>
<dbReference type="FunFam" id="1.50.10.10:FF:000028">
    <property type="entry name" value="Alpha-L-fucosidase 2"/>
    <property type="match status" value="1"/>
</dbReference>
<keyword evidence="5" id="KW-1185">Reference proteome</keyword>
<evidence type="ECO:0000259" key="3">
    <source>
        <dbReference type="Pfam" id="PF22124"/>
    </source>
</evidence>
<dbReference type="GO" id="GO:0005975">
    <property type="term" value="P:carbohydrate metabolic process"/>
    <property type="evidence" value="ECO:0007669"/>
    <property type="project" value="InterPro"/>
</dbReference>
<feature type="domain" description="Glycosyl hydrolase family 95 N-terminal" evidence="1">
    <location>
        <begin position="43"/>
        <end position="279"/>
    </location>
</feature>
<evidence type="ECO:0000313" key="4">
    <source>
        <dbReference type="EMBL" id="GHA25624.1"/>
    </source>
</evidence>
<reference evidence="4" key="2">
    <citation type="submission" date="2020-09" db="EMBL/GenBank/DDBJ databases">
        <authorList>
            <person name="Sun Q."/>
            <person name="Kim S."/>
        </authorList>
    </citation>
    <scope>NUCLEOTIDE SEQUENCE</scope>
    <source>
        <strain evidence="4">KCTC 12719</strain>
    </source>
</reference>
<dbReference type="AlphaFoldDB" id="A0A918VU41"/>
<dbReference type="InterPro" id="IPR016518">
    <property type="entry name" value="Alpha-L-fucosidase"/>
</dbReference>
<sequence length="832" mass="94347">MRIGEINITIKKNSGLRFSVFLGMLFLISPFKSWGQEDSKLKLWYNKPAEKWVEALPVGNGRLGAMVYGDPREEVIQLNENTVWAGGPNQNDNPEAKEYLPEVQKLLFEGKSVEAQELVNQHFISKTSHGMPYQTVGNLKLSFLNHQNYTGYYRELDLETAVTTTRYKVEEVAYETKVFASHPDEVIVVEIKADKPGALNFTATMDRPGGADVSAENGVLKLKEKTSDFEGVEGKIKFQAITKIQTEGGEIISENNTLKIQNANSATMYISIASNFKNYKDLSIDEEAKAEEYLSAIEKKEPEEIYKTHLEDYQTYFNRVSLDLGETEAAKLPTNERIVNFKSGDDPALVSLYFQFGRYLLITSSRPGTQPANLQGIWNDQLTPAWDSKYTVNINAEMNYWPAEITNLTEFHEPLIQMVKKLSEAGRKTARDMYGAEGWVMHHNTDIWRVTGAIDGSYWGMWPMGGVWLSQHLFDKYDFSGDTEFLESVYPIVKEASKFYLDFMIREPENNWLVVSPSISPEHAPTAHPESSLTYGATMDNQLIFDLFSRTAKAAEILEEDEVFIADLNEKLQQLPPMQIGSWGQLQEWIKDWDDPNSDHRHVSHLYGLYPSNQISPYRNPELFEAAKRSLVARGDESTGWSMGWKVNLWARLLDGDHALKLIKDQLSPSMQEGHGEQGGTYPNLFDAHPPFQIDGNFGCTAGIAEMLMQSHDGAIHLLPALPEAWEKGKISGLRARGGFEVDLEWENNRPKNVLIKSEMGGVARIRSYTQLEGEGLEEPTGDNPNKFYHFSEIKKPLISEEADLKQVEVQKIYEYDLKTSEGEKYVLKIKK</sequence>
<dbReference type="InterPro" id="IPR027414">
    <property type="entry name" value="GH95_N_dom"/>
</dbReference>
<organism evidence="4 5">
    <name type="scientific">Salinimicrobium marinum</name>
    <dbReference type="NCBI Taxonomy" id="680283"/>
    <lineage>
        <taxon>Bacteria</taxon>
        <taxon>Pseudomonadati</taxon>
        <taxon>Bacteroidota</taxon>
        <taxon>Flavobacteriia</taxon>
        <taxon>Flavobacteriales</taxon>
        <taxon>Flavobacteriaceae</taxon>
        <taxon>Salinimicrobium</taxon>
    </lineage>
</organism>
<dbReference type="Pfam" id="PF22124">
    <property type="entry name" value="Glyco_hydro_95_cat"/>
    <property type="match status" value="1"/>
</dbReference>
<reference evidence="4" key="1">
    <citation type="journal article" date="2014" name="Int. J. Syst. Evol. Microbiol.">
        <title>Complete genome sequence of Corynebacterium casei LMG S-19264T (=DSM 44701T), isolated from a smear-ripened cheese.</title>
        <authorList>
            <consortium name="US DOE Joint Genome Institute (JGI-PGF)"/>
            <person name="Walter F."/>
            <person name="Albersmeier A."/>
            <person name="Kalinowski J."/>
            <person name="Ruckert C."/>
        </authorList>
    </citation>
    <scope>NUCLEOTIDE SEQUENCE</scope>
    <source>
        <strain evidence="4">KCTC 12719</strain>
    </source>
</reference>
<accession>A0A918VU41</accession>
<dbReference type="Pfam" id="PF21307">
    <property type="entry name" value="Glyco_hydro_95_C"/>
    <property type="match status" value="1"/>
</dbReference>
<dbReference type="Proteomes" id="UP000610456">
    <property type="component" value="Unassembled WGS sequence"/>
</dbReference>
<dbReference type="InterPro" id="IPR049053">
    <property type="entry name" value="AFCA-like_C"/>
</dbReference>
<gene>
    <name evidence="4" type="ORF">GCM10007103_03580</name>
</gene>
<dbReference type="PANTHER" id="PTHR31084:SF0">
    <property type="entry name" value="ALPHA-L-FUCOSIDASE 2"/>
    <property type="match status" value="1"/>
</dbReference>
<dbReference type="Gene3D" id="1.50.10.10">
    <property type="match status" value="1"/>
</dbReference>
<dbReference type="InterPro" id="IPR054363">
    <property type="entry name" value="GH95_cat"/>
</dbReference>
<dbReference type="PANTHER" id="PTHR31084">
    <property type="entry name" value="ALPHA-L-FUCOSIDASE 2"/>
    <property type="match status" value="1"/>
</dbReference>
<evidence type="ECO:0000313" key="5">
    <source>
        <dbReference type="Proteomes" id="UP000610456"/>
    </source>
</evidence>
<protein>
    <recommendedName>
        <fullName evidence="6">Alpha-L-fucosidase 2</fullName>
    </recommendedName>
</protein>
<evidence type="ECO:0000259" key="1">
    <source>
        <dbReference type="Pfam" id="PF14498"/>
    </source>
</evidence>
<name>A0A918VU41_9FLAO</name>
<feature type="domain" description="Alpha fucosidase A-like C-terminal" evidence="2">
    <location>
        <begin position="710"/>
        <end position="773"/>
    </location>
</feature>
<dbReference type="GO" id="GO:0004560">
    <property type="term" value="F:alpha-L-fucosidase activity"/>
    <property type="evidence" value="ECO:0007669"/>
    <property type="project" value="InterPro"/>
</dbReference>
<dbReference type="Pfam" id="PF14498">
    <property type="entry name" value="Glyco_hyd_65N_2"/>
    <property type="match status" value="1"/>
</dbReference>
<dbReference type="InterPro" id="IPR008928">
    <property type="entry name" value="6-hairpin_glycosidase_sf"/>
</dbReference>
<evidence type="ECO:0008006" key="6">
    <source>
        <dbReference type="Google" id="ProtNLM"/>
    </source>
</evidence>
<dbReference type="SUPFAM" id="SSF48208">
    <property type="entry name" value="Six-hairpin glycosidases"/>
    <property type="match status" value="1"/>
</dbReference>
<dbReference type="PIRSF" id="PIRSF007663">
    <property type="entry name" value="UCP007663"/>
    <property type="match status" value="1"/>
</dbReference>
<dbReference type="InterPro" id="IPR012341">
    <property type="entry name" value="6hp_glycosidase-like_sf"/>
</dbReference>
<proteinExistence type="predicted"/>